<protein>
    <submittedName>
        <fullName evidence="1">Uncharacterized protein</fullName>
    </submittedName>
</protein>
<gene>
    <name evidence="1" type="ORF">B0T15DRAFT_142806</name>
</gene>
<reference evidence="1" key="1">
    <citation type="journal article" date="2023" name="Mol. Phylogenet. Evol.">
        <title>Genome-scale phylogeny and comparative genomics of the fungal order Sordariales.</title>
        <authorList>
            <person name="Hensen N."/>
            <person name="Bonometti L."/>
            <person name="Westerberg I."/>
            <person name="Brannstrom I.O."/>
            <person name="Guillou S."/>
            <person name="Cros-Aarteil S."/>
            <person name="Calhoun S."/>
            <person name="Haridas S."/>
            <person name="Kuo A."/>
            <person name="Mondo S."/>
            <person name="Pangilinan J."/>
            <person name="Riley R."/>
            <person name="LaButti K."/>
            <person name="Andreopoulos B."/>
            <person name="Lipzen A."/>
            <person name="Chen C."/>
            <person name="Yan M."/>
            <person name="Daum C."/>
            <person name="Ng V."/>
            <person name="Clum A."/>
            <person name="Steindorff A."/>
            <person name="Ohm R.A."/>
            <person name="Martin F."/>
            <person name="Silar P."/>
            <person name="Natvig D.O."/>
            <person name="Lalanne C."/>
            <person name="Gautier V."/>
            <person name="Ament-Velasquez S.L."/>
            <person name="Kruys A."/>
            <person name="Hutchinson M.I."/>
            <person name="Powell A.J."/>
            <person name="Barry K."/>
            <person name="Miller A.N."/>
            <person name="Grigoriev I.V."/>
            <person name="Debuchy R."/>
            <person name="Gladieux P."/>
            <person name="Hiltunen Thoren M."/>
            <person name="Johannesson H."/>
        </authorList>
    </citation>
    <scope>NUCLEOTIDE SEQUENCE</scope>
    <source>
        <strain evidence="1">CBS 333.67</strain>
    </source>
</reference>
<dbReference type="Proteomes" id="UP001273166">
    <property type="component" value="Unassembled WGS sequence"/>
</dbReference>
<organism evidence="1 2">
    <name type="scientific">Chaetomium strumarium</name>
    <dbReference type="NCBI Taxonomy" id="1170767"/>
    <lineage>
        <taxon>Eukaryota</taxon>
        <taxon>Fungi</taxon>
        <taxon>Dikarya</taxon>
        <taxon>Ascomycota</taxon>
        <taxon>Pezizomycotina</taxon>
        <taxon>Sordariomycetes</taxon>
        <taxon>Sordariomycetidae</taxon>
        <taxon>Sordariales</taxon>
        <taxon>Chaetomiaceae</taxon>
        <taxon>Chaetomium</taxon>
    </lineage>
</organism>
<sequence length="1041" mass="118081">MGSDKSTGESCGNQEKYRGDGPNICIKTSESRVAASFKWLDREARDSTYTSYTQVSDRPGCSFDFGSNGYTASCNMGGELLQFTIPSNKKGLIWARAQVDGSLGSMVASAQKYRGHKSTFGLKFKTLRAVRKTETQPVPPALVLGAVVERGAFNNRWPFHEYSLARDDRKDAEGGICALFSHVRGKFLIQVLRIEQQSCRPEAVTCSPVQGSSVVSLQLDLPSKFRQLVSPQDAIARNPPKVDAQLFWVKPGGERTNIKLDTTRHNVNLETLEMPTWLADGSVHVPVNVQRDDPIVFIFTLQLCEKSLTEAEPLPDLTSESVHNWLGIDPSSDWATGPMWETIFFRRDYLTNCVSELCEVNLVARCLEKIQHVDAVLLPKGEYFPPSKNKDPLQRRGEEKDEKAPLALVSNTIFGPELDMQALFWKVRFLVKAQEFLAKTYEDTLHEKTSQNPVGDTGFHRNVGIAELHGRLLQSDIERILLFVLSFLEPRNGRWPAFLMPQPQTKDDFRSPYYVIITIWYLIKKGYRTASMGHMHTLDKGPSWLAERLPSQHFHFDKDTEGEVLMLNWIYYGSIAHLVDPPGDLKPWLNNTWGVASDLHDKVLRLRRAAKIALAAKVSSRRPYVPSDEVVDRLAFLAHELDLEQDQQEHHGAHVCSLVMSRVRDRVYTKTINPGSIDWEDQSGHRDISAPWEIFVLSHHSRLVMANLEAGKSANKAGVARRAREIEKYKGRFSVFLTANASLMPCWERNNMASCQAWLRSETPAVLAATLLDIYQKCMKQHATAHQMQHAGPLSKKEEEELSKEKELERLWALTSKSAARRAETDDSPPLDWTKFKPPRRYHPRHFFRSMEDTPEKYTKVEMGRVRIPSTLRDYLRPKQSDKFVARGWTRPDLEKLVKNMKSTDTADISLMDIPTFDRTVKQDDKAQKLCIFGRLTPSDHSKLLRADTDDWDTAGKPQGEVNYTTLGLKDAEEKELVDALSRSLVIRRVQHRMIVMPDVCNKDFVELLIHVLHRESTDCVANHSFQLARFSLGGGGGTTE</sequence>
<keyword evidence="2" id="KW-1185">Reference proteome</keyword>
<reference evidence="1" key="2">
    <citation type="submission" date="2023-06" db="EMBL/GenBank/DDBJ databases">
        <authorList>
            <consortium name="Lawrence Berkeley National Laboratory"/>
            <person name="Mondo S.J."/>
            <person name="Hensen N."/>
            <person name="Bonometti L."/>
            <person name="Westerberg I."/>
            <person name="Brannstrom I.O."/>
            <person name="Guillou S."/>
            <person name="Cros-Aarteil S."/>
            <person name="Calhoun S."/>
            <person name="Haridas S."/>
            <person name="Kuo A."/>
            <person name="Pangilinan J."/>
            <person name="Riley R."/>
            <person name="Labutti K."/>
            <person name="Andreopoulos B."/>
            <person name="Lipzen A."/>
            <person name="Chen C."/>
            <person name="Yanf M."/>
            <person name="Daum C."/>
            <person name="Ng V."/>
            <person name="Clum A."/>
            <person name="Steindorff A."/>
            <person name="Ohm R."/>
            <person name="Martin F."/>
            <person name="Silar P."/>
            <person name="Natvig D."/>
            <person name="Lalanne C."/>
            <person name="Gautier V."/>
            <person name="Ament-Velasquez S.L."/>
            <person name="Kruys A."/>
            <person name="Hutchinson M.I."/>
            <person name="Powell A.J."/>
            <person name="Barry K."/>
            <person name="Miller A.N."/>
            <person name="Grigoriev I.V."/>
            <person name="Debuchy R."/>
            <person name="Gladieux P."/>
            <person name="Thoren M.H."/>
            <person name="Johannesson H."/>
        </authorList>
    </citation>
    <scope>NUCLEOTIDE SEQUENCE</scope>
    <source>
        <strain evidence="1">CBS 333.67</strain>
    </source>
</reference>
<comment type="caution">
    <text evidence="1">The sequence shown here is derived from an EMBL/GenBank/DDBJ whole genome shotgun (WGS) entry which is preliminary data.</text>
</comment>
<dbReference type="RefSeq" id="XP_062722275.1">
    <property type="nucleotide sequence ID" value="XM_062861899.1"/>
</dbReference>
<evidence type="ECO:0000313" key="1">
    <source>
        <dbReference type="EMBL" id="KAK3306495.1"/>
    </source>
</evidence>
<accession>A0AAJ0GV95</accession>
<evidence type="ECO:0000313" key="2">
    <source>
        <dbReference type="Proteomes" id="UP001273166"/>
    </source>
</evidence>
<dbReference type="AlphaFoldDB" id="A0AAJ0GV95"/>
<dbReference type="GeneID" id="87880728"/>
<name>A0AAJ0GV95_9PEZI</name>
<proteinExistence type="predicted"/>
<dbReference type="EMBL" id="JAUDZG010000003">
    <property type="protein sequence ID" value="KAK3306495.1"/>
    <property type="molecule type" value="Genomic_DNA"/>
</dbReference>